<name>A0A7J5DE38_9ACTN</name>
<dbReference type="RefSeq" id="WP_151470908.1">
    <property type="nucleotide sequence ID" value="NZ_WBKG01000017.1"/>
</dbReference>
<evidence type="ECO:0000313" key="2">
    <source>
        <dbReference type="EMBL" id="KAB1986813.1"/>
    </source>
</evidence>
<dbReference type="EMBL" id="WBKG01000017">
    <property type="protein sequence ID" value="KAB1986813.1"/>
    <property type="molecule type" value="Genomic_DNA"/>
</dbReference>
<dbReference type="GO" id="GO:0008237">
    <property type="term" value="F:metallopeptidase activity"/>
    <property type="evidence" value="ECO:0007669"/>
    <property type="project" value="InterPro"/>
</dbReference>
<keyword evidence="3" id="KW-1185">Reference proteome</keyword>
<proteinExistence type="predicted"/>
<organism evidence="2 3">
    <name type="scientific">Streptomyces triticiradicis</name>
    <dbReference type="NCBI Taxonomy" id="2651189"/>
    <lineage>
        <taxon>Bacteria</taxon>
        <taxon>Bacillati</taxon>
        <taxon>Actinomycetota</taxon>
        <taxon>Actinomycetes</taxon>
        <taxon>Kitasatosporales</taxon>
        <taxon>Streptomycetaceae</taxon>
        <taxon>Streptomyces</taxon>
    </lineage>
</organism>
<evidence type="ECO:0000313" key="3">
    <source>
        <dbReference type="Proteomes" id="UP000442990"/>
    </source>
</evidence>
<dbReference type="SUPFAM" id="SSF55486">
    <property type="entry name" value="Metalloproteases ('zincins'), catalytic domain"/>
    <property type="match status" value="1"/>
</dbReference>
<dbReference type="Proteomes" id="UP000442990">
    <property type="component" value="Unassembled WGS sequence"/>
</dbReference>
<sequence>MSAPPRRRRSTALIRLLQIFTMCAAFLAVHFSAPTPAQAYTHLCGSFFGVDGNDPISYRYYSITSTYYNAFNSAQGRWDATGATGFFRYEKNNGDPEIEVRDGSYAWTDWARTSSQGCTLGYWSYDEVYIAFNSRTMGGLTAREKKIVAEHELGHAYGLNHVSLTCSNPGPAVMRQGRDKFSCGSDGPWYDDVQGVKANY</sequence>
<dbReference type="AlphaFoldDB" id="A0A7J5DE38"/>
<keyword evidence="1" id="KW-0732">Signal</keyword>
<gene>
    <name evidence="2" type="ORF">F8144_21105</name>
</gene>
<dbReference type="InterPro" id="IPR024079">
    <property type="entry name" value="MetalloPept_cat_dom_sf"/>
</dbReference>
<evidence type="ECO:0008006" key="4">
    <source>
        <dbReference type="Google" id="ProtNLM"/>
    </source>
</evidence>
<feature type="chain" id="PRO_5029620536" description="Matrixin family metalloprotease" evidence="1">
    <location>
        <begin position="40"/>
        <end position="200"/>
    </location>
</feature>
<dbReference type="Gene3D" id="3.40.390.10">
    <property type="entry name" value="Collagenase (Catalytic Domain)"/>
    <property type="match status" value="1"/>
</dbReference>
<reference evidence="2 3" key="1">
    <citation type="submission" date="2019-09" db="EMBL/GenBank/DDBJ databases">
        <title>Isolation and identification of active actinomycetes.</title>
        <authorList>
            <person name="Yu Z."/>
            <person name="Han C."/>
            <person name="Yu B."/>
        </authorList>
    </citation>
    <scope>NUCLEOTIDE SEQUENCE [LARGE SCALE GENOMIC DNA]</scope>
    <source>
        <strain evidence="2 3">NEAU-H2</strain>
    </source>
</reference>
<comment type="caution">
    <text evidence="2">The sequence shown here is derived from an EMBL/GenBank/DDBJ whole genome shotgun (WGS) entry which is preliminary data.</text>
</comment>
<protein>
    <recommendedName>
        <fullName evidence="4">Matrixin family metalloprotease</fullName>
    </recommendedName>
</protein>
<evidence type="ECO:0000256" key="1">
    <source>
        <dbReference type="SAM" id="SignalP"/>
    </source>
</evidence>
<feature type="signal peptide" evidence="1">
    <location>
        <begin position="1"/>
        <end position="39"/>
    </location>
</feature>
<accession>A0A7J5DE38</accession>